<dbReference type="InterPro" id="IPR023381">
    <property type="entry name" value="YP001051499.1-like_dom_sf"/>
</dbReference>
<dbReference type="OrthoDB" id="1190024at2"/>
<proteinExistence type="predicted"/>
<accession>A0A3S0XJP3</accession>
<dbReference type="Proteomes" id="UP000281118">
    <property type="component" value="Unassembled WGS sequence"/>
</dbReference>
<evidence type="ECO:0008006" key="3">
    <source>
        <dbReference type="Google" id="ProtNLM"/>
    </source>
</evidence>
<dbReference type="EMBL" id="RXFT01000016">
    <property type="protein sequence ID" value="RUR70927.1"/>
    <property type="molecule type" value="Genomic_DNA"/>
</dbReference>
<protein>
    <recommendedName>
        <fullName evidence="3">DUF416 family protein</fullName>
    </recommendedName>
</protein>
<name>A0A3S0XJP3_9BURK</name>
<evidence type="ECO:0000313" key="1">
    <source>
        <dbReference type="EMBL" id="RUR70927.1"/>
    </source>
</evidence>
<organism evidence="1 2">
    <name type="scientific">Variovorax guangxiensis</name>
    <dbReference type="NCBI Taxonomy" id="1775474"/>
    <lineage>
        <taxon>Bacteria</taxon>
        <taxon>Pseudomonadati</taxon>
        <taxon>Pseudomonadota</taxon>
        <taxon>Betaproteobacteria</taxon>
        <taxon>Burkholderiales</taxon>
        <taxon>Comamonadaceae</taxon>
        <taxon>Variovorax</taxon>
    </lineage>
</organism>
<sequence>MLIQIKKNSQLEKIFQRLSALPVERQMVFSAFCAQVFYKNIEIRIKEVGFPRKLDLREQIEGLWDQLIVKEVTLKFDYQSLEDGMISLMDEIYAYPESLGKPNPVDSVFRSSVFAFISGFSFFLGHGDCNQLFFVVHDGVGGKVESLTTQKMEWDALSREEYLKFPTFGQAAADLEWVISKLELAPSKWLAEEEIRQIRDYSFICKTFVVDEIYYEE</sequence>
<dbReference type="RefSeq" id="WP_126025027.1">
    <property type="nucleotide sequence ID" value="NZ_RXFT01000016.1"/>
</dbReference>
<reference evidence="1 2" key="1">
    <citation type="submission" date="2018-12" db="EMBL/GenBank/DDBJ databases">
        <title>The genome sequences of Variovorax guangxiensis DSM 27352.</title>
        <authorList>
            <person name="Gao J."/>
            <person name="Sun J."/>
        </authorList>
    </citation>
    <scope>NUCLEOTIDE SEQUENCE [LARGE SCALE GENOMIC DNA]</scope>
    <source>
        <strain evidence="1 2">DSM 27352</strain>
    </source>
</reference>
<gene>
    <name evidence="1" type="ORF">EJP67_28100</name>
</gene>
<dbReference type="AlphaFoldDB" id="A0A3S0XJP3"/>
<dbReference type="Gene3D" id="1.20.1590.10">
    <property type="entry name" value="YP_001051499.1 domain like"/>
    <property type="match status" value="1"/>
</dbReference>
<comment type="caution">
    <text evidence="1">The sequence shown here is derived from an EMBL/GenBank/DDBJ whole genome shotgun (WGS) entry which is preliminary data.</text>
</comment>
<evidence type="ECO:0000313" key="2">
    <source>
        <dbReference type="Proteomes" id="UP000281118"/>
    </source>
</evidence>